<dbReference type="AlphaFoldDB" id="A0A1R0GXQ8"/>
<evidence type="ECO:0000313" key="1">
    <source>
        <dbReference type="EMBL" id="OLY81683.1"/>
    </source>
</evidence>
<proteinExistence type="predicted"/>
<comment type="caution">
    <text evidence="1">The sequence shown here is derived from an EMBL/GenBank/DDBJ whole genome shotgun (WGS) entry which is preliminary data.</text>
</comment>
<protein>
    <submittedName>
        <fullName evidence="1">Uncharacterized protein</fullName>
    </submittedName>
</protein>
<keyword evidence="2" id="KW-1185">Reference proteome</keyword>
<gene>
    <name evidence="1" type="ORF">AYI68_g4204</name>
</gene>
<sequence length="77" mass="8594">MNRNANRNFKKKLGIFEKISCPTPLHRSSSSVPTGYWFKGAGDLLILSSINRLATRMPPKNFAVPSSIIWQATSTRS</sequence>
<reference evidence="1 2" key="1">
    <citation type="journal article" date="2016" name="Mol. Biol. Evol.">
        <title>Genome-Wide Survey of Gut Fungi (Harpellales) Reveals the First Horizontally Transferred Ubiquitin Gene from a Mosquito Host.</title>
        <authorList>
            <person name="Wang Y."/>
            <person name="White M.M."/>
            <person name="Kvist S."/>
            <person name="Moncalvo J.M."/>
        </authorList>
    </citation>
    <scope>NUCLEOTIDE SEQUENCE [LARGE SCALE GENOMIC DNA]</scope>
    <source>
        <strain evidence="1 2">ALG-7-W6</strain>
    </source>
</reference>
<organism evidence="1 2">
    <name type="scientific">Smittium mucronatum</name>
    <dbReference type="NCBI Taxonomy" id="133383"/>
    <lineage>
        <taxon>Eukaryota</taxon>
        <taxon>Fungi</taxon>
        <taxon>Fungi incertae sedis</taxon>
        <taxon>Zoopagomycota</taxon>
        <taxon>Kickxellomycotina</taxon>
        <taxon>Harpellomycetes</taxon>
        <taxon>Harpellales</taxon>
        <taxon>Legeriomycetaceae</taxon>
        <taxon>Smittium</taxon>
    </lineage>
</organism>
<dbReference type="Proteomes" id="UP000187455">
    <property type="component" value="Unassembled WGS sequence"/>
</dbReference>
<name>A0A1R0GXQ8_9FUNG</name>
<evidence type="ECO:0000313" key="2">
    <source>
        <dbReference type="Proteomes" id="UP000187455"/>
    </source>
</evidence>
<dbReference type="EMBL" id="LSSL01002252">
    <property type="protein sequence ID" value="OLY81683.1"/>
    <property type="molecule type" value="Genomic_DNA"/>
</dbReference>
<accession>A0A1R0GXQ8</accession>